<evidence type="ECO:0000259" key="8">
    <source>
        <dbReference type="Pfam" id="PF02911"/>
    </source>
</evidence>
<dbReference type="EMBL" id="NBXE01000019">
    <property type="protein sequence ID" value="RFA27647.1"/>
    <property type="molecule type" value="Genomic_DNA"/>
</dbReference>
<dbReference type="SUPFAM" id="SSF53328">
    <property type="entry name" value="Formyltransferase"/>
    <property type="match status" value="1"/>
</dbReference>
<dbReference type="GO" id="GO:0004479">
    <property type="term" value="F:methionyl-tRNA formyltransferase activity"/>
    <property type="evidence" value="ECO:0007669"/>
    <property type="project" value="UniProtKB-UniRule"/>
</dbReference>
<comment type="similarity">
    <text evidence="1 5">Belongs to the Fmt family.</text>
</comment>
<feature type="binding site" evidence="5">
    <location>
        <begin position="109"/>
        <end position="112"/>
    </location>
    <ligand>
        <name>(6S)-5,6,7,8-tetrahydrofolate</name>
        <dbReference type="ChEBI" id="CHEBI:57453"/>
    </ligand>
</feature>
<protein>
    <recommendedName>
        <fullName evidence="2 5">Methionyl-tRNA formyltransferase</fullName>
        <ecNumber evidence="2 5">2.1.2.9</ecNumber>
    </recommendedName>
</protein>
<dbReference type="OrthoDB" id="9802815at2"/>
<feature type="domain" description="Formyl transferase C-terminal" evidence="8">
    <location>
        <begin position="205"/>
        <end position="297"/>
    </location>
</feature>
<dbReference type="InterPro" id="IPR005793">
    <property type="entry name" value="Formyl_trans_C"/>
</dbReference>
<organism evidence="9 10">
    <name type="scientific">Subtercola boreus</name>
    <dbReference type="NCBI Taxonomy" id="120213"/>
    <lineage>
        <taxon>Bacteria</taxon>
        <taxon>Bacillati</taxon>
        <taxon>Actinomycetota</taxon>
        <taxon>Actinomycetes</taxon>
        <taxon>Micrococcales</taxon>
        <taxon>Microbacteriaceae</taxon>
        <taxon>Subtercola</taxon>
    </lineage>
</organism>
<comment type="caution">
    <text evidence="9">The sequence shown here is derived from an EMBL/GenBank/DDBJ whole genome shotgun (WGS) entry which is preliminary data.</text>
</comment>
<evidence type="ECO:0000313" key="9">
    <source>
        <dbReference type="EMBL" id="RFA27647.1"/>
    </source>
</evidence>
<evidence type="ECO:0000259" key="7">
    <source>
        <dbReference type="Pfam" id="PF00551"/>
    </source>
</evidence>
<dbReference type="InterPro" id="IPR044135">
    <property type="entry name" value="Met-tRNA-FMT_C"/>
</dbReference>
<dbReference type="Gene3D" id="3.40.50.12230">
    <property type="match status" value="1"/>
</dbReference>
<feature type="region of interest" description="Disordered" evidence="6">
    <location>
        <begin position="321"/>
        <end position="342"/>
    </location>
</feature>
<evidence type="ECO:0000256" key="1">
    <source>
        <dbReference type="ARBA" id="ARBA00010699"/>
    </source>
</evidence>
<dbReference type="HAMAP" id="MF_00182">
    <property type="entry name" value="Formyl_trans"/>
    <property type="match status" value="1"/>
</dbReference>
<evidence type="ECO:0000256" key="4">
    <source>
        <dbReference type="ARBA" id="ARBA00022917"/>
    </source>
</evidence>
<keyword evidence="4 5" id="KW-0648">Protein biosynthesis</keyword>
<evidence type="ECO:0000256" key="6">
    <source>
        <dbReference type="SAM" id="MobiDB-lite"/>
    </source>
</evidence>
<dbReference type="PANTHER" id="PTHR11138">
    <property type="entry name" value="METHIONYL-TRNA FORMYLTRANSFERASE"/>
    <property type="match status" value="1"/>
</dbReference>
<keyword evidence="3 5" id="KW-0808">Transferase</keyword>
<comment type="catalytic activity">
    <reaction evidence="5">
        <text>L-methionyl-tRNA(fMet) + (6R)-10-formyltetrahydrofolate = N-formyl-L-methionyl-tRNA(fMet) + (6S)-5,6,7,8-tetrahydrofolate + H(+)</text>
        <dbReference type="Rhea" id="RHEA:24380"/>
        <dbReference type="Rhea" id="RHEA-COMP:9952"/>
        <dbReference type="Rhea" id="RHEA-COMP:9953"/>
        <dbReference type="ChEBI" id="CHEBI:15378"/>
        <dbReference type="ChEBI" id="CHEBI:57453"/>
        <dbReference type="ChEBI" id="CHEBI:78530"/>
        <dbReference type="ChEBI" id="CHEBI:78844"/>
        <dbReference type="ChEBI" id="CHEBI:195366"/>
        <dbReference type="EC" id="2.1.2.9"/>
    </reaction>
</comment>
<reference evidence="9 10" key="1">
    <citation type="submission" date="2017-04" db="EMBL/GenBank/DDBJ databases">
        <title>Comparative genome analysis of Subtercola boreus.</title>
        <authorList>
            <person name="Cho Y.-J."/>
            <person name="Cho A."/>
            <person name="Kim O.-S."/>
            <person name="Lee J.-I."/>
        </authorList>
    </citation>
    <scope>NUCLEOTIDE SEQUENCE [LARGE SCALE GENOMIC DNA]</scope>
    <source>
        <strain evidence="9 10">P28004</strain>
    </source>
</reference>
<feature type="compositionally biased region" description="Basic and acidic residues" evidence="6">
    <location>
        <begin position="331"/>
        <end position="342"/>
    </location>
</feature>
<dbReference type="InterPro" id="IPR005794">
    <property type="entry name" value="Fmt"/>
</dbReference>
<dbReference type="AlphaFoldDB" id="A0A3E0WB79"/>
<gene>
    <name evidence="5" type="primary">fmt</name>
    <name evidence="9" type="ORF">B7R25_07975</name>
</gene>
<dbReference type="RefSeq" id="WP_116418408.1">
    <property type="nucleotide sequence ID" value="NZ_NBXC01000014.1"/>
</dbReference>
<evidence type="ECO:0000256" key="5">
    <source>
        <dbReference type="HAMAP-Rule" id="MF_00182"/>
    </source>
</evidence>
<evidence type="ECO:0000313" key="10">
    <source>
        <dbReference type="Proteomes" id="UP000257080"/>
    </source>
</evidence>
<evidence type="ECO:0000256" key="3">
    <source>
        <dbReference type="ARBA" id="ARBA00022679"/>
    </source>
</evidence>
<proteinExistence type="inferred from homology"/>
<dbReference type="CDD" id="cd08704">
    <property type="entry name" value="Met_tRNA_FMT_C"/>
    <property type="match status" value="1"/>
</dbReference>
<dbReference type="Pfam" id="PF00551">
    <property type="entry name" value="Formyl_trans_N"/>
    <property type="match status" value="1"/>
</dbReference>
<dbReference type="Pfam" id="PF02911">
    <property type="entry name" value="Formyl_trans_C"/>
    <property type="match status" value="1"/>
</dbReference>
<dbReference type="InterPro" id="IPR002376">
    <property type="entry name" value="Formyl_transf_N"/>
</dbReference>
<accession>A0A3E0WB79</accession>
<dbReference type="InterPro" id="IPR011034">
    <property type="entry name" value="Formyl_transferase-like_C_sf"/>
</dbReference>
<dbReference type="InterPro" id="IPR041711">
    <property type="entry name" value="Met-tRNA-FMT_N"/>
</dbReference>
<evidence type="ECO:0000256" key="2">
    <source>
        <dbReference type="ARBA" id="ARBA00012261"/>
    </source>
</evidence>
<dbReference type="PANTHER" id="PTHR11138:SF5">
    <property type="entry name" value="METHIONYL-TRNA FORMYLTRANSFERASE, MITOCHONDRIAL"/>
    <property type="match status" value="1"/>
</dbReference>
<dbReference type="SUPFAM" id="SSF50486">
    <property type="entry name" value="FMT C-terminal domain-like"/>
    <property type="match status" value="1"/>
</dbReference>
<feature type="domain" description="Formyl transferase N-terminal" evidence="7">
    <location>
        <begin position="2"/>
        <end position="173"/>
    </location>
</feature>
<dbReference type="GO" id="GO:0005829">
    <property type="term" value="C:cytosol"/>
    <property type="evidence" value="ECO:0007669"/>
    <property type="project" value="TreeGrafter"/>
</dbReference>
<dbReference type="NCBIfam" id="TIGR00460">
    <property type="entry name" value="fmt"/>
    <property type="match status" value="1"/>
</dbReference>
<comment type="function">
    <text evidence="5">Attaches a formyl group to the free amino group of methionyl-tRNA(fMet). The formyl group appears to play a dual role in the initiator identity of N-formylmethionyl-tRNA by promoting its recognition by IF2 and preventing the misappropriation of this tRNA by the elongation apparatus.</text>
</comment>
<dbReference type="CDD" id="cd08646">
    <property type="entry name" value="FMT_core_Met-tRNA-FMT_N"/>
    <property type="match status" value="1"/>
</dbReference>
<dbReference type="Proteomes" id="UP000257080">
    <property type="component" value="Unassembled WGS sequence"/>
</dbReference>
<name>A0A3E0WB79_9MICO</name>
<dbReference type="EC" id="2.1.2.9" evidence="2 5"/>
<dbReference type="InterPro" id="IPR036477">
    <property type="entry name" value="Formyl_transf_N_sf"/>
</dbReference>
<sequence length="342" mass="35361">MRLVFAGTPEVSAPTLRRLAADPRHEIVAVITRQDAPQGRKRVLTASPVADCAGALGLRVIKANRLDDAVTAEVESLGAELGVIVAYGGFVREPLLSLPRLGWINLHFSLLPRWRGAAPVQHAVIAGDAVTGASVFQLVAGMDAGPVFATLRTPIGAHQTSGSLLGALADDGAGLVADVVQGLADGTAVSTPQQGEPTLAPKLALKDARLDFTERSASIYQRLRGVTPEPGAFTSIGGERFKILEAEPAHDAPALAPGQIRLVGGTPVIGTADVPLRLVRVQPSGRKPMAAADWWRGVTGDVVVTDGIADGAAEGLATAATSTTDPAMAGDRTDETREVVAE</sequence>